<name>A0A931E682_9FLAO</name>
<dbReference type="EMBL" id="JADKYY010000007">
    <property type="protein sequence ID" value="MBF5027455.1"/>
    <property type="molecule type" value="Genomic_DNA"/>
</dbReference>
<evidence type="ECO:0000313" key="1">
    <source>
        <dbReference type="EMBL" id="MBF5027455.1"/>
    </source>
</evidence>
<dbReference type="InterPro" id="IPR020835">
    <property type="entry name" value="Catalase_sf"/>
</dbReference>
<dbReference type="Proteomes" id="UP000694480">
    <property type="component" value="Unassembled WGS sequence"/>
</dbReference>
<accession>A0A931E682</accession>
<evidence type="ECO:0008006" key="3">
    <source>
        <dbReference type="Google" id="ProtNLM"/>
    </source>
</evidence>
<evidence type="ECO:0000313" key="2">
    <source>
        <dbReference type="Proteomes" id="UP000694480"/>
    </source>
</evidence>
<dbReference type="GO" id="GO:0020037">
    <property type="term" value="F:heme binding"/>
    <property type="evidence" value="ECO:0007669"/>
    <property type="project" value="InterPro"/>
</dbReference>
<protein>
    <recommendedName>
        <fullName evidence="3">Catalase</fullName>
    </recommendedName>
</protein>
<keyword evidence="2" id="KW-1185">Reference proteome</keyword>
<sequence>MNFDTLVRFDRSYNTLSSSEVQWLRRTVESVEQFVKKSRAINKQPFATRNAHAQTFSVLRGYLFTNDNLPAQVRSIFDKENYKVLVRYSHGNPLIRPVNQFLPAYGMAIKIYSDGEEWSFPLVNFPIFPIKSVKKVLQIFTNFNAAVSSATKTKRTFSLAWLLKNIVSVVPSALSWSMLKNTVKLLFRKNQSAIGFPYYSVGVYRMGSYMMKLKATPSKKVPLTNTGDHQSSIEQALSSGDVHFDLTVQLCADLQNQPVNDLSVEWKNAPEFTLGRIQFTKGSLKDSSLIPAHKTSFNPFENPQELQPVGQIQYLRKDVYDASISTRRAEE</sequence>
<proteinExistence type="predicted"/>
<reference evidence="1" key="1">
    <citation type="submission" date="2020-11" db="EMBL/GenBank/DDBJ databases">
        <title>Genome seq and assembly of Planobacterium sp.</title>
        <authorList>
            <person name="Chhetri G."/>
        </authorList>
    </citation>
    <scope>NUCLEOTIDE SEQUENCE</scope>
    <source>
        <strain evidence="1">GCR5</strain>
    </source>
</reference>
<dbReference type="AlphaFoldDB" id="A0A931E682"/>
<dbReference type="RefSeq" id="WP_194739385.1">
    <property type="nucleotide sequence ID" value="NZ_JADKYY010000007.1"/>
</dbReference>
<dbReference type="Gene3D" id="2.40.180.10">
    <property type="entry name" value="Catalase core domain"/>
    <property type="match status" value="1"/>
</dbReference>
<organism evidence="1 2">
    <name type="scientific">Planobacterium oryzisoli</name>
    <dbReference type="NCBI Taxonomy" id="2771435"/>
    <lineage>
        <taxon>Bacteria</taxon>
        <taxon>Pseudomonadati</taxon>
        <taxon>Bacteroidota</taxon>
        <taxon>Flavobacteriia</taxon>
        <taxon>Flavobacteriales</taxon>
        <taxon>Weeksellaceae</taxon>
        <taxon>Chryseobacterium group</taxon>
        <taxon>Chryseobacterium</taxon>
    </lineage>
</organism>
<gene>
    <name evidence="1" type="ORF">IC612_06560</name>
</gene>
<dbReference type="SUPFAM" id="SSF56634">
    <property type="entry name" value="Heme-dependent catalase-like"/>
    <property type="match status" value="1"/>
</dbReference>
<comment type="caution">
    <text evidence="1">The sequence shown here is derived from an EMBL/GenBank/DDBJ whole genome shotgun (WGS) entry which is preliminary data.</text>
</comment>